<accession>A0AAV6T8X8</accession>
<feature type="compositionally biased region" description="Basic and acidic residues" evidence="1">
    <location>
        <begin position="60"/>
        <end position="72"/>
    </location>
</feature>
<organism evidence="2 3">
    <name type="scientific">Solea senegalensis</name>
    <name type="common">Senegalese sole</name>
    <dbReference type="NCBI Taxonomy" id="28829"/>
    <lineage>
        <taxon>Eukaryota</taxon>
        <taxon>Metazoa</taxon>
        <taxon>Chordata</taxon>
        <taxon>Craniata</taxon>
        <taxon>Vertebrata</taxon>
        <taxon>Euteleostomi</taxon>
        <taxon>Actinopterygii</taxon>
        <taxon>Neopterygii</taxon>
        <taxon>Teleostei</taxon>
        <taxon>Neoteleostei</taxon>
        <taxon>Acanthomorphata</taxon>
        <taxon>Carangaria</taxon>
        <taxon>Pleuronectiformes</taxon>
        <taxon>Pleuronectoidei</taxon>
        <taxon>Soleidae</taxon>
        <taxon>Solea</taxon>
    </lineage>
</organism>
<proteinExistence type="predicted"/>
<evidence type="ECO:0000256" key="1">
    <source>
        <dbReference type="SAM" id="MobiDB-lite"/>
    </source>
</evidence>
<reference evidence="2 3" key="1">
    <citation type="journal article" date="2021" name="Sci. Rep.">
        <title>Chromosome anchoring in Senegalese sole (Solea senegalensis) reveals sex-associated markers and genome rearrangements in flatfish.</title>
        <authorList>
            <person name="Guerrero-Cozar I."/>
            <person name="Gomez-Garrido J."/>
            <person name="Berbel C."/>
            <person name="Martinez-Blanch J.F."/>
            <person name="Alioto T."/>
            <person name="Claros M.G."/>
            <person name="Gagnaire P.A."/>
            <person name="Manchado M."/>
        </authorList>
    </citation>
    <scope>NUCLEOTIDE SEQUENCE [LARGE SCALE GENOMIC DNA]</scope>
    <source>
        <strain evidence="2">Sse05_10M</strain>
    </source>
</reference>
<gene>
    <name evidence="2" type="ORF">JOB18_033356</name>
</gene>
<evidence type="ECO:0000313" key="2">
    <source>
        <dbReference type="EMBL" id="KAG7525896.1"/>
    </source>
</evidence>
<dbReference type="AlphaFoldDB" id="A0AAV6T8X8"/>
<comment type="caution">
    <text evidence="2">The sequence shown here is derived from an EMBL/GenBank/DDBJ whole genome shotgun (WGS) entry which is preliminary data.</text>
</comment>
<protein>
    <submittedName>
        <fullName evidence="2">Uncharacterized protein</fullName>
    </submittedName>
</protein>
<dbReference type="Proteomes" id="UP000693946">
    <property type="component" value="Linkage Group LG1"/>
</dbReference>
<dbReference type="EMBL" id="JAGKHQ010000001">
    <property type="protein sequence ID" value="KAG7525896.1"/>
    <property type="molecule type" value="Genomic_DNA"/>
</dbReference>
<evidence type="ECO:0000313" key="3">
    <source>
        <dbReference type="Proteomes" id="UP000693946"/>
    </source>
</evidence>
<sequence>MLYQVAARVNALNLCKRCRKRRRRGTRALLQRGNDKNKSVTSRHWPNMQWNATGMKRHSFIHEERRPSIARQ</sequence>
<keyword evidence="3" id="KW-1185">Reference proteome</keyword>
<name>A0AAV6T8X8_SOLSE</name>
<feature type="region of interest" description="Disordered" evidence="1">
    <location>
        <begin position="52"/>
        <end position="72"/>
    </location>
</feature>